<accession>A0ABU1AJF6</accession>
<protein>
    <recommendedName>
        <fullName evidence="3">AMP nucleosidase</fullName>
        <ecNumber evidence="2">3.2.2.4</ecNumber>
    </recommendedName>
    <alternativeName>
        <fullName evidence="3">AMP nucleosidase</fullName>
    </alternativeName>
</protein>
<dbReference type="PANTHER" id="PTHR43393">
    <property type="entry name" value="CYTOKININ RIBOSIDE 5'-MONOPHOSPHATE PHOSPHORIBOHYDROLASE"/>
    <property type="match status" value="1"/>
</dbReference>
<dbReference type="InterPro" id="IPR031100">
    <property type="entry name" value="LOG_fam"/>
</dbReference>
<dbReference type="InterPro" id="IPR052341">
    <property type="entry name" value="LOG_family_nucleotidases"/>
</dbReference>
<evidence type="ECO:0000313" key="5">
    <source>
        <dbReference type="Proteomes" id="UP001243717"/>
    </source>
</evidence>
<proteinExistence type="predicted"/>
<name>A0ABU1AJF6_9BACT</name>
<comment type="catalytic activity">
    <reaction evidence="1">
        <text>AMP + H2O = D-ribose 5-phosphate + adenine</text>
        <dbReference type="Rhea" id="RHEA:20129"/>
        <dbReference type="ChEBI" id="CHEBI:15377"/>
        <dbReference type="ChEBI" id="CHEBI:16708"/>
        <dbReference type="ChEBI" id="CHEBI:78346"/>
        <dbReference type="ChEBI" id="CHEBI:456215"/>
        <dbReference type="EC" id="3.2.2.4"/>
    </reaction>
</comment>
<gene>
    <name evidence="4" type="ORF">QEH59_10960</name>
</gene>
<organism evidence="4 5">
    <name type="scientific">Thalassobacterium sedimentorum</name>
    <dbReference type="NCBI Taxonomy" id="3041258"/>
    <lineage>
        <taxon>Bacteria</taxon>
        <taxon>Pseudomonadati</taxon>
        <taxon>Verrucomicrobiota</taxon>
        <taxon>Opitutia</taxon>
        <taxon>Puniceicoccales</taxon>
        <taxon>Coraliomargaritaceae</taxon>
        <taxon>Thalassobacterium</taxon>
    </lineage>
</organism>
<sequence length="282" mass="31775">MTLPPERSRDDWPQKAYNNRDFLNSDPARSIRVLCEMTEPGLRFAKEKVEDTIVLFGSARIKPLEIAEEQLATVQARIKNPDKLTIEEARSLHQATCSVQSAPYYEAAVKLSESLTQWSLNLPGEHQDRFLICSGGGPGIMEAANLGAHNVGGKSIGLGISLPFEQGVNPYIPEELKFEFHYFFVRKYWFVLLAKALVAFPGGFGTMDELFETLTLVQTKKIEKLPPIVLFGSEFWNDVVNFDALVKWGTISPEDVDLFKIVDTVEEAHDYIVNCLTERFLT</sequence>
<dbReference type="PANTHER" id="PTHR43393:SF3">
    <property type="entry name" value="LYSINE DECARBOXYLASE-LIKE PROTEIN"/>
    <property type="match status" value="1"/>
</dbReference>
<reference evidence="4 5" key="1">
    <citation type="submission" date="2023-04" db="EMBL/GenBank/DDBJ databases">
        <title>A novel bacteria isolated from coastal sediment.</title>
        <authorList>
            <person name="Liu X.-J."/>
            <person name="Du Z.-J."/>
        </authorList>
    </citation>
    <scope>NUCLEOTIDE SEQUENCE [LARGE SCALE GENOMIC DNA]</scope>
    <source>
        <strain evidence="4 5">SDUM461004</strain>
    </source>
</reference>
<dbReference type="RefSeq" id="WP_308985411.1">
    <property type="nucleotide sequence ID" value="NZ_JARXIC010000016.1"/>
</dbReference>
<dbReference type="Pfam" id="PF03641">
    <property type="entry name" value="Lysine_decarbox"/>
    <property type="match status" value="1"/>
</dbReference>
<comment type="caution">
    <text evidence="4">The sequence shown here is derived from an EMBL/GenBank/DDBJ whole genome shotgun (WGS) entry which is preliminary data.</text>
</comment>
<keyword evidence="4" id="KW-0378">Hydrolase</keyword>
<evidence type="ECO:0000256" key="2">
    <source>
        <dbReference type="ARBA" id="ARBA00011985"/>
    </source>
</evidence>
<dbReference type="Proteomes" id="UP001243717">
    <property type="component" value="Unassembled WGS sequence"/>
</dbReference>
<dbReference type="Gene3D" id="3.40.50.450">
    <property type="match status" value="1"/>
</dbReference>
<evidence type="ECO:0000256" key="1">
    <source>
        <dbReference type="ARBA" id="ARBA00000274"/>
    </source>
</evidence>
<evidence type="ECO:0000256" key="3">
    <source>
        <dbReference type="ARBA" id="ARBA00031983"/>
    </source>
</evidence>
<dbReference type="SUPFAM" id="SSF102405">
    <property type="entry name" value="MCP/YpsA-like"/>
    <property type="match status" value="1"/>
</dbReference>
<keyword evidence="4" id="KW-0326">Glycosidase</keyword>
<keyword evidence="5" id="KW-1185">Reference proteome</keyword>
<dbReference type="EC" id="3.2.2.4" evidence="2"/>
<dbReference type="EMBL" id="JARXIC010000016">
    <property type="protein sequence ID" value="MDQ8194949.1"/>
    <property type="molecule type" value="Genomic_DNA"/>
</dbReference>
<evidence type="ECO:0000313" key="4">
    <source>
        <dbReference type="EMBL" id="MDQ8194949.1"/>
    </source>
</evidence>
<dbReference type="GO" id="GO:0016798">
    <property type="term" value="F:hydrolase activity, acting on glycosyl bonds"/>
    <property type="evidence" value="ECO:0007669"/>
    <property type="project" value="UniProtKB-KW"/>
</dbReference>